<keyword evidence="2 3" id="KW-0732">Signal</keyword>
<proteinExistence type="inferred from homology"/>
<feature type="signal peptide" evidence="3">
    <location>
        <begin position="1"/>
        <end position="23"/>
    </location>
</feature>
<dbReference type="InterPro" id="IPR028081">
    <property type="entry name" value="Leu-bd"/>
</dbReference>
<dbReference type="OrthoDB" id="8887944at2"/>
<evidence type="ECO:0000256" key="1">
    <source>
        <dbReference type="ARBA" id="ARBA00010062"/>
    </source>
</evidence>
<name>A0A4Z0C0G1_9BURK</name>
<evidence type="ECO:0000259" key="4">
    <source>
        <dbReference type="Pfam" id="PF13458"/>
    </source>
</evidence>
<dbReference type="AlphaFoldDB" id="A0A4Z0C0G1"/>
<dbReference type="InterPro" id="IPR051010">
    <property type="entry name" value="BCAA_transport"/>
</dbReference>
<accession>A0A4Z0C0G1</accession>
<evidence type="ECO:0000256" key="3">
    <source>
        <dbReference type="SAM" id="SignalP"/>
    </source>
</evidence>
<dbReference type="InterPro" id="IPR028082">
    <property type="entry name" value="Peripla_BP_I"/>
</dbReference>
<evidence type="ECO:0000313" key="5">
    <source>
        <dbReference type="EMBL" id="TFZ04412.1"/>
    </source>
</evidence>
<dbReference type="Gene3D" id="3.40.50.2300">
    <property type="match status" value="2"/>
</dbReference>
<dbReference type="CDD" id="cd06327">
    <property type="entry name" value="PBP1_SBP-like"/>
    <property type="match status" value="1"/>
</dbReference>
<feature type="chain" id="PRO_5021392782" evidence="3">
    <location>
        <begin position="24"/>
        <end position="405"/>
    </location>
</feature>
<feature type="domain" description="Leucine-binding protein" evidence="4">
    <location>
        <begin position="31"/>
        <end position="369"/>
    </location>
</feature>
<dbReference type="EMBL" id="SMLL01000001">
    <property type="protein sequence ID" value="TFZ04412.1"/>
    <property type="molecule type" value="Genomic_DNA"/>
</dbReference>
<dbReference type="PANTHER" id="PTHR30483">
    <property type="entry name" value="LEUCINE-SPECIFIC-BINDING PROTEIN"/>
    <property type="match status" value="1"/>
</dbReference>
<comment type="caution">
    <text evidence="5">The sequence shown here is derived from an EMBL/GenBank/DDBJ whole genome shotgun (WGS) entry which is preliminary data.</text>
</comment>
<evidence type="ECO:0000313" key="6">
    <source>
        <dbReference type="Proteomes" id="UP000297564"/>
    </source>
</evidence>
<dbReference type="PANTHER" id="PTHR30483:SF6">
    <property type="entry name" value="PERIPLASMIC BINDING PROTEIN OF ABC TRANSPORTER FOR NATURAL AMINO ACIDS"/>
    <property type="match status" value="1"/>
</dbReference>
<dbReference type="RefSeq" id="WP_135283294.1">
    <property type="nucleotide sequence ID" value="NZ_SMLL01000001.1"/>
</dbReference>
<protein>
    <submittedName>
        <fullName evidence="5">ABC transporter substrate-binding protein</fullName>
    </submittedName>
</protein>
<evidence type="ECO:0000256" key="2">
    <source>
        <dbReference type="ARBA" id="ARBA00022729"/>
    </source>
</evidence>
<dbReference type="SUPFAM" id="SSF53822">
    <property type="entry name" value="Periplasmic binding protein-like I"/>
    <property type="match status" value="1"/>
</dbReference>
<dbReference type="Pfam" id="PF13458">
    <property type="entry name" value="Peripla_BP_6"/>
    <property type="match status" value="1"/>
</dbReference>
<dbReference type="Proteomes" id="UP000297564">
    <property type="component" value="Unassembled WGS sequence"/>
</dbReference>
<organism evidence="5 6">
    <name type="scientific">Ramlibacter rhizophilus</name>
    <dbReference type="NCBI Taxonomy" id="1781167"/>
    <lineage>
        <taxon>Bacteria</taxon>
        <taxon>Pseudomonadati</taxon>
        <taxon>Pseudomonadota</taxon>
        <taxon>Betaproteobacteria</taxon>
        <taxon>Burkholderiales</taxon>
        <taxon>Comamonadaceae</taxon>
        <taxon>Ramlibacter</taxon>
    </lineage>
</organism>
<gene>
    <name evidence="5" type="ORF">EZ242_01260</name>
</gene>
<comment type="similarity">
    <text evidence="1">Belongs to the leucine-binding protein family.</text>
</comment>
<keyword evidence="6" id="KW-1185">Reference proteome</keyword>
<reference evidence="5 6" key="1">
    <citation type="submission" date="2019-03" db="EMBL/GenBank/DDBJ databases">
        <title>Ramlibacter rhizophilus CCTCC AB2015357, whole genome shotgun sequence.</title>
        <authorList>
            <person name="Zhang X."/>
            <person name="Feng G."/>
            <person name="Zhu H."/>
        </authorList>
    </citation>
    <scope>NUCLEOTIDE SEQUENCE [LARGE SCALE GENOMIC DNA]</scope>
    <source>
        <strain evidence="5 6">CCTCC AB2015357</strain>
    </source>
</reference>
<sequence length="405" mass="43372">MTPFRSTLLSAALALALAPLAQAQSGGSDGTVRIGVVTDMTGALSDLSGRGSATAVRMAVEDFGGKVLGKPIEVLEMDHQNKPDIASSKVREWFDREGVDMVTDLTNSAVALAVMNVAKQKDRIAIVNGAGATRITNDACTPNSVHYAWDTYAMANGTARALLKKGGDSWYFLTADYAFGHQSEKDVTEVVNANGGKVLGSSRHPLGASDFSSFMLSAKNSGAKIIGLANGGADTINAIKSAQEFGVDPKKQSLAGLAVFITDIHSAGLQASQGLILTEAFYWDLDEQTRQFARRYFERMKKMPTAIQAANYSSTLHYLKAVKAAGTDAAAPVMAKMKGTKVNDFFAKNGTIREDGRMVHDMYLVQVKQPGESKHPWDYYKVLATIPGDEAFQPIAKSTCSLVKK</sequence>